<evidence type="ECO:0000256" key="6">
    <source>
        <dbReference type="ARBA" id="ARBA00023136"/>
    </source>
</evidence>
<reference evidence="10" key="1">
    <citation type="submission" date="2023-07" db="EMBL/GenBank/DDBJ databases">
        <title>30 novel species of actinomycetes from the DSMZ collection.</title>
        <authorList>
            <person name="Nouioui I."/>
        </authorList>
    </citation>
    <scope>NUCLEOTIDE SEQUENCE [LARGE SCALE GENOMIC DNA]</scope>
    <source>
        <strain evidence="10">DSM 46792</strain>
    </source>
</reference>
<evidence type="ECO:0000259" key="8">
    <source>
        <dbReference type="PROSITE" id="PS50928"/>
    </source>
</evidence>
<comment type="caution">
    <text evidence="9">The sequence shown here is derived from an EMBL/GenBank/DDBJ whole genome shotgun (WGS) entry which is preliminary data.</text>
</comment>
<dbReference type="CDD" id="cd06261">
    <property type="entry name" value="TM_PBP2"/>
    <property type="match status" value="1"/>
</dbReference>
<keyword evidence="5 7" id="KW-1133">Transmembrane helix</keyword>
<organism evidence="9 10">
    <name type="scientific">Blastococcus goldschmidtiae</name>
    <dbReference type="NCBI Taxonomy" id="3075546"/>
    <lineage>
        <taxon>Bacteria</taxon>
        <taxon>Bacillati</taxon>
        <taxon>Actinomycetota</taxon>
        <taxon>Actinomycetes</taxon>
        <taxon>Geodermatophilales</taxon>
        <taxon>Geodermatophilaceae</taxon>
        <taxon>Blastococcus</taxon>
    </lineage>
</organism>
<evidence type="ECO:0000256" key="4">
    <source>
        <dbReference type="ARBA" id="ARBA00022692"/>
    </source>
</evidence>
<comment type="similarity">
    <text evidence="7">Belongs to the binding-protein-dependent transport system permease family.</text>
</comment>
<dbReference type="PANTHER" id="PTHR43163:SF6">
    <property type="entry name" value="DIPEPTIDE TRANSPORT SYSTEM PERMEASE PROTEIN DPPB-RELATED"/>
    <property type="match status" value="1"/>
</dbReference>
<dbReference type="InterPro" id="IPR000515">
    <property type="entry name" value="MetI-like"/>
</dbReference>
<keyword evidence="6 7" id="KW-0472">Membrane</keyword>
<evidence type="ECO:0000313" key="10">
    <source>
        <dbReference type="Proteomes" id="UP001183222"/>
    </source>
</evidence>
<protein>
    <submittedName>
        <fullName evidence="9">ABC transporter permease</fullName>
    </submittedName>
</protein>
<accession>A0ABU2K959</accession>
<dbReference type="Gene3D" id="1.10.3720.10">
    <property type="entry name" value="MetI-like"/>
    <property type="match status" value="1"/>
</dbReference>
<dbReference type="SUPFAM" id="SSF161098">
    <property type="entry name" value="MetI-like"/>
    <property type="match status" value="1"/>
</dbReference>
<keyword evidence="4 7" id="KW-0812">Transmembrane</keyword>
<comment type="subcellular location">
    <subcellularLocation>
        <location evidence="1 7">Cell membrane</location>
        <topology evidence="1 7">Multi-pass membrane protein</topology>
    </subcellularLocation>
</comment>
<dbReference type="Pfam" id="PF19300">
    <property type="entry name" value="BPD_transp_1_N"/>
    <property type="match status" value="1"/>
</dbReference>
<feature type="transmembrane region" description="Helical" evidence="7">
    <location>
        <begin position="100"/>
        <end position="120"/>
    </location>
</feature>
<feature type="domain" description="ABC transmembrane type-1" evidence="8">
    <location>
        <begin position="96"/>
        <end position="297"/>
    </location>
</feature>
<keyword evidence="10" id="KW-1185">Reference proteome</keyword>
<keyword evidence="3" id="KW-1003">Cell membrane</keyword>
<gene>
    <name evidence="9" type="ORF">RM425_12545</name>
</gene>
<dbReference type="RefSeq" id="WP_311345550.1">
    <property type="nucleotide sequence ID" value="NZ_JAVREI010000008.1"/>
</dbReference>
<sequence length="313" mass="32884">MSRFVLRRLYGLGVTLLLTSFLVFGAMHVAPGDPTSFLLSGRTPSPEAVAAVRAQYHLDDPVLVQYGRWIGDALTGDFGRSVQFRQEVGGLLGARLPTTVALVAYASVIMVVGGLLLGFLSALRPGKVDRAVLFGTTAAVATPSFVAAIGLISLFAVGLGWFPTFGAGEGLVGTVHSLTLPAIALGLSLVGLLARVTRASMVEELRRDHVDMARLRGLPEGEVVRRHVARNALVPVVTITGTIVSGLLVATAIVETAFGLPGIGSMLVQSVVTRDFPVVQAICLLVVLAFVLANLVVDLLLPVLDPRTRAYAS</sequence>
<dbReference type="PROSITE" id="PS50928">
    <property type="entry name" value="ABC_TM1"/>
    <property type="match status" value="1"/>
</dbReference>
<evidence type="ECO:0000256" key="3">
    <source>
        <dbReference type="ARBA" id="ARBA00022475"/>
    </source>
</evidence>
<dbReference type="PANTHER" id="PTHR43163">
    <property type="entry name" value="DIPEPTIDE TRANSPORT SYSTEM PERMEASE PROTEIN DPPB-RELATED"/>
    <property type="match status" value="1"/>
</dbReference>
<evidence type="ECO:0000256" key="5">
    <source>
        <dbReference type="ARBA" id="ARBA00022989"/>
    </source>
</evidence>
<feature type="transmembrane region" description="Helical" evidence="7">
    <location>
        <begin position="232"/>
        <end position="258"/>
    </location>
</feature>
<name>A0ABU2K959_9ACTN</name>
<keyword evidence="2 7" id="KW-0813">Transport</keyword>
<evidence type="ECO:0000313" key="9">
    <source>
        <dbReference type="EMBL" id="MDT0276732.1"/>
    </source>
</evidence>
<dbReference type="Proteomes" id="UP001183222">
    <property type="component" value="Unassembled WGS sequence"/>
</dbReference>
<feature type="transmembrane region" description="Helical" evidence="7">
    <location>
        <begin position="132"/>
        <end position="158"/>
    </location>
</feature>
<dbReference type="InterPro" id="IPR045621">
    <property type="entry name" value="BPD_transp_1_N"/>
</dbReference>
<feature type="transmembrane region" description="Helical" evidence="7">
    <location>
        <begin position="278"/>
        <end position="301"/>
    </location>
</feature>
<dbReference type="Pfam" id="PF00528">
    <property type="entry name" value="BPD_transp_1"/>
    <property type="match status" value="1"/>
</dbReference>
<dbReference type="EMBL" id="JAVREI010000008">
    <property type="protein sequence ID" value="MDT0276732.1"/>
    <property type="molecule type" value="Genomic_DNA"/>
</dbReference>
<evidence type="ECO:0000256" key="2">
    <source>
        <dbReference type="ARBA" id="ARBA00022448"/>
    </source>
</evidence>
<evidence type="ECO:0000256" key="7">
    <source>
        <dbReference type="RuleBase" id="RU363032"/>
    </source>
</evidence>
<proteinExistence type="inferred from homology"/>
<dbReference type="InterPro" id="IPR035906">
    <property type="entry name" value="MetI-like_sf"/>
</dbReference>
<feature type="transmembrane region" description="Helical" evidence="7">
    <location>
        <begin position="178"/>
        <end position="197"/>
    </location>
</feature>
<evidence type="ECO:0000256" key="1">
    <source>
        <dbReference type="ARBA" id="ARBA00004651"/>
    </source>
</evidence>